<dbReference type="Proteomes" id="UP001604277">
    <property type="component" value="Unassembled WGS sequence"/>
</dbReference>
<accession>A0ABD1QB05</accession>
<dbReference type="EMBL" id="JBFOLJ010000015">
    <property type="protein sequence ID" value="KAL2473387.1"/>
    <property type="molecule type" value="Genomic_DNA"/>
</dbReference>
<feature type="signal peptide" evidence="1">
    <location>
        <begin position="1"/>
        <end position="17"/>
    </location>
</feature>
<gene>
    <name evidence="2" type="ORF">Fot_49123</name>
</gene>
<evidence type="ECO:0000313" key="3">
    <source>
        <dbReference type="Proteomes" id="UP001604277"/>
    </source>
</evidence>
<evidence type="ECO:0000313" key="2">
    <source>
        <dbReference type="EMBL" id="KAL2473387.1"/>
    </source>
</evidence>
<comment type="caution">
    <text evidence="2">The sequence shown here is derived from an EMBL/GenBank/DDBJ whole genome shotgun (WGS) entry which is preliminary data.</text>
</comment>
<reference evidence="3" key="1">
    <citation type="submission" date="2024-07" db="EMBL/GenBank/DDBJ databases">
        <title>Two chromosome-level genome assemblies of Korean endemic species Abeliophyllum distichum and Forsythia ovata (Oleaceae).</title>
        <authorList>
            <person name="Jang H."/>
        </authorList>
    </citation>
    <scope>NUCLEOTIDE SEQUENCE [LARGE SCALE GENOMIC DNA]</scope>
</reference>
<keyword evidence="1" id="KW-0732">Signal</keyword>
<feature type="chain" id="PRO_5044868674" evidence="1">
    <location>
        <begin position="18"/>
        <end position="107"/>
    </location>
</feature>
<sequence length="107" mass="11649">MGTLSFLLLIYFPIIPSLKTTFTGPKPPNITYTLPISQRLLRNHQQSLFGASLGNSGFRVGLILMGFLPGIEDGVLTVTVPRSYVTRGFFIDPEDMPQGIHVLASAA</sequence>
<name>A0ABD1QB05_9LAMI</name>
<organism evidence="2 3">
    <name type="scientific">Forsythia ovata</name>
    <dbReference type="NCBI Taxonomy" id="205694"/>
    <lineage>
        <taxon>Eukaryota</taxon>
        <taxon>Viridiplantae</taxon>
        <taxon>Streptophyta</taxon>
        <taxon>Embryophyta</taxon>
        <taxon>Tracheophyta</taxon>
        <taxon>Spermatophyta</taxon>
        <taxon>Magnoliopsida</taxon>
        <taxon>eudicotyledons</taxon>
        <taxon>Gunneridae</taxon>
        <taxon>Pentapetalae</taxon>
        <taxon>asterids</taxon>
        <taxon>lamiids</taxon>
        <taxon>Lamiales</taxon>
        <taxon>Oleaceae</taxon>
        <taxon>Forsythieae</taxon>
        <taxon>Forsythia</taxon>
    </lineage>
</organism>
<proteinExistence type="predicted"/>
<evidence type="ECO:0000256" key="1">
    <source>
        <dbReference type="SAM" id="SignalP"/>
    </source>
</evidence>
<keyword evidence="3" id="KW-1185">Reference proteome</keyword>
<protein>
    <submittedName>
        <fullName evidence="2">SHSP domain-containing protein</fullName>
    </submittedName>
</protein>
<dbReference type="AlphaFoldDB" id="A0ABD1QB05"/>